<keyword evidence="2" id="KW-0472">Membrane</keyword>
<dbReference type="AlphaFoldDB" id="A0A5S5CSL2"/>
<evidence type="ECO:0000313" key="3">
    <source>
        <dbReference type="EMBL" id="TYP86750.1"/>
    </source>
</evidence>
<feature type="transmembrane region" description="Helical" evidence="2">
    <location>
        <begin position="105"/>
        <end position="123"/>
    </location>
</feature>
<evidence type="ECO:0000256" key="1">
    <source>
        <dbReference type="SAM" id="MobiDB-lite"/>
    </source>
</evidence>
<comment type="caution">
    <text evidence="3">The sequence shown here is derived from an EMBL/GenBank/DDBJ whole genome shotgun (WGS) entry which is preliminary data.</text>
</comment>
<gene>
    <name evidence="3" type="ORF">BD833_10835</name>
</gene>
<evidence type="ECO:0000256" key="2">
    <source>
        <dbReference type="SAM" id="Phobius"/>
    </source>
</evidence>
<keyword evidence="4" id="KW-1185">Reference proteome</keyword>
<sequence>MHNRPPAGCHTAPVLPTSPAGVPARPSPTAGPARALLHVLLAGLLGILSALVGAPVVIASTFGGWTAVLVALAVVTAVACALAVALDRTAGPGGCGRPGSLSRGIALGLVSSGAVAVLGYVALQEDIGDGLPVMLRYAAAGLPFAAVAGLQWPGVVRIVTAVVLVGATAAVAIPHSQHEAREVHAERVVTEVGTTEPPWVTEADGYRLSASQVTGTPLIWTRLERADLRPDAVLWLFRDDPVNTAAADPCAATSLWTPDGDQPMTSCGIVRDGVWLRASAGWQELARYEADVRVGVTAAPEVPVPVLEQALAAARPMTDDAYAVWLDEGLTPGR</sequence>
<feature type="region of interest" description="Disordered" evidence="1">
    <location>
        <begin position="1"/>
        <end position="27"/>
    </location>
</feature>
<protein>
    <submittedName>
        <fullName evidence="3">Uncharacterized protein</fullName>
    </submittedName>
</protein>
<evidence type="ECO:0000313" key="4">
    <source>
        <dbReference type="Proteomes" id="UP000322499"/>
    </source>
</evidence>
<feature type="transmembrane region" description="Helical" evidence="2">
    <location>
        <begin position="35"/>
        <end position="58"/>
    </location>
</feature>
<reference evidence="3 4" key="1">
    <citation type="submission" date="2019-07" db="EMBL/GenBank/DDBJ databases">
        <title>Genomic Encyclopedia of Archaeal and Bacterial Type Strains, Phase II (KMG-II): from individual species to whole genera.</title>
        <authorList>
            <person name="Goeker M."/>
        </authorList>
    </citation>
    <scope>NUCLEOTIDE SEQUENCE [LARGE SCALE GENOMIC DNA]</scope>
    <source>
        <strain evidence="3 4">DSM 46842</strain>
    </source>
</reference>
<keyword evidence="2" id="KW-1133">Transmembrane helix</keyword>
<keyword evidence="2" id="KW-0812">Transmembrane</keyword>
<proteinExistence type="predicted"/>
<dbReference type="Proteomes" id="UP000322499">
    <property type="component" value="Unassembled WGS sequence"/>
</dbReference>
<organism evidence="3 4">
    <name type="scientific">Blastococcus xanthinilyticus</name>
    <dbReference type="NCBI Taxonomy" id="1564164"/>
    <lineage>
        <taxon>Bacteria</taxon>
        <taxon>Bacillati</taxon>
        <taxon>Actinomycetota</taxon>
        <taxon>Actinomycetes</taxon>
        <taxon>Geodermatophilales</taxon>
        <taxon>Geodermatophilaceae</taxon>
        <taxon>Blastococcus</taxon>
    </lineage>
</organism>
<dbReference type="EMBL" id="VNHW01000008">
    <property type="protein sequence ID" value="TYP86750.1"/>
    <property type="molecule type" value="Genomic_DNA"/>
</dbReference>
<accession>A0A5S5CSL2</accession>
<feature type="transmembrane region" description="Helical" evidence="2">
    <location>
        <begin position="65"/>
        <end position="85"/>
    </location>
</feature>
<name>A0A5S5CSL2_9ACTN</name>